<proteinExistence type="predicted"/>
<name>A0A3B1BIY4_9ZZZZ</name>
<accession>A0A3B1BIY4</accession>
<protein>
    <submittedName>
        <fullName evidence="1">Uncharacterized protein</fullName>
    </submittedName>
</protein>
<dbReference type="EMBL" id="UOFZ01000175">
    <property type="protein sequence ID" value="VAX14461.1"/>
    <property type="molecule type" value="Genomic_DNA"/>
</dbReference>
<reference evidence="1" key="1">
    <citation type="submission" date="2018-06" db="EMBL/GenBank/DDBJ databases">
        <authorList>
            <person name="Zhirakovskaya E."/>
        </authorList>
    </citation>
    <scope>NUCLEOTIDE SEQUENCE</scope>
</reference>
<organism evidence="1">
    <name type="scientific">hydrothermal vent metagenome</name>
    <dbReference type="NCBI Taxonomy" id="652676"/>
    <lineage>
        <taxon>unclassified sequences</taxon>
        <taxon>metagenomes</taxon>
        <taxon>ecological metagenomes</taxon>
    </lineage>
</organism>
<sequence>MDEPALAVNIESDGLLLDLYLLQIFKTQYAIKEQLFNFFNLQYLWRHPNERVKI</sequence>
<dbReference type="AlphaFoldDB" id="A0A3B1BIY4"/>
<gene>
    <name evidence="1" type="ORF">MNBD_GAMMA24-2300</name>
</gene>
<evidence type="ECO:0000313" key="1">
    <source>
        <dbReference type="EMBL" id="VAX14461.1"/>
    </source>
</evidence>